<dbReference type="OrthoDB" id="9853304at2"/>
<dbReference type="AlphaFoldDB" id="A0A1Y3P1M0"/>
<evidence type="ECO:0008006" key="4">
    <source>
        <dbReference type="Google" id="ProtNLM"/>
    </source>
</evidence>
<evidence type="ECO:0000313" key="3">
    <source>
        <dbReference type="Proteomes" id="UP000195440"/>
    </source>
</evidence>
<feature type="chain" id="PRO_5012463730" description="Methyl-accepting chemotaxis protein" evidence="1">
    <location>
        <begin position="19"/>
        <end position="95"/>
    </location>
</feature>
<dbReference type="RefSeq" id="WP_087267088.1">
    <property type="nucleotide sequence ID" value="NZ_JBJGBV010000002.1"/>
</dbReference>
<feature type="signal peptide" evidence="1">
    <location>
        <begin position="1"/>
        <end position="18"/>
    </location>
</feature>
<protein>
    <recommendedName>
        <fullName evidence="4">Methyl-accepting chemotaxis protein</fullName>
    </recommendedName>
</protein>
<comment type="caution">
    <text evidence="2">The sequence shown here is derived from an EMBL/GenBank/DDBJ whole genome shotgun (WGS) entry which is preliminary data.</text>
</comment>
<accession>A0A1Y3P1M0</accession>
<keyword evidence="3" id="KW-1185">Reference proteome</keyword>
<organism evidence="2 3">
    <name type="scientific">Pseudomonas caspiana</name>
    <dbReference type="NCBI Taxonomy" id="1451454"/>
    <lineage>
        <taxon>Bacteria</taxon>
        <taxon>Pseudomonadati</taxon>
        <taxon>Pseudomonadota</taxon>
        <taxon>Gammaproteobacteria</taxon>
        <taxon>Pseudomonadales</taxon>
        <taxon>Pseudomonadaceae</taxon>
        <taxon>Pseudomonas</taxon>
    </lineage>
</organism>
<name>A0A1Y3P1M0_9PSED</name>
<keyword evidence="1" id="KW-0732">Signal</keyword>
<dbReference type="Proteomes" id="UP000195440">
    <property type="component" value="Unassembled WGS sequence"/>
</dbReference>
<evidence type="ECO:0000313" key="2">
    <source>
        <dbReference type="EMBL" id="OUM73720.1"/>
    </source>
</evidence>
<sequence length="95" mass="10816">MAKWLKALVFCSALQVLASLGAISYLEVHSSDMARDYALLAEQNARAFTSASVLDMYNQIQREMQYDRIQTTSEITRAIELNNARRDSPLLMEEK</sequence>
<evidence type="ECO:0000256" key="1">
    <source>
        <dbReference type="SAM" id="SignalP"/>
    </source>
</evidence>
<proteinExistence type="predicted"/>
<gene>
    <name evidence="2" type="ORF">AUC60_11635</name>
</gene>
<reference evidence="2 3" key="1">
    <citation type="journal article" date="2017" name="Syst. Appl. Microbiol.">
        <title>Pseudomonas caspiana sp. nov., a citrus pathogen in the Pseudomonas syringae phylogenetic group.</title>
        <authorList>
            <person name="Busquets A."/>
            <person name="Gomila M."/>
            <person name="Beiki F."/>
            <person name="Mulet M."/>
            <person name="Rahimian H."/>
            <person name="Garcia-Valdes E."/>
            <person name="Lalucat J."/>
        </authorList>
    </citation>
    <scope>NUCLEOTIDE SEQUENCE [LARGE SCALE GENOMIC DNA]</scope>
    <source>
        <strain evidence="2 3">FBF102</strain>
    </source>
</reference>
<dbReference type="EMBL" id="LOHF01000008">
    <property type="protein sequence ID" value="OUM73720.1"/>
    <property type="molecule type" value="Genomic_DNA"/>
</dbReference>